<dbReference type="STRING" id="926569.ANT_17260"/>
<evidence type="ECO:0000256" key="4">
    <source>
        <dbReference type="RuleBase" id="RU003560"/>
    </source>
</evidence>
<dbReference type="InterPro" id="IPR049704">
    <property type="entry name" value="Aminotrans_3_PPA_site"/>
</dbReference>
<evidence type="ECO:0000256" key="1">
    <source>
        <dbReference type="ARBA" id="ARBA00001933"/>
    </source>
</evidence>
<keyword evidence="3 4" id="KW-0663">Pyridoxal phosphate</keyword>
<dbReference type="InterPro" id="IPR015424">
    <property type="entry name" value="PyrdxlP-dep_Trfase"/>
</dbReference>
<dbReference type="GO" id="GO:0030170">
    <property type="term" value="F:pyridoxal phosphate binding"/>
    <property type="evidence" value="ECO:0007669"/>
    <property type="project" value="InterPro"/>
</dbReference>
<keyword evidence="5" id="KW-0032">Aminotransferase</keyword>
<dbReference type="EC" id="2.6.1.-" evidence="5"/>
<dbReference type="FunFam" id="3.40.640.10:FF:000004">
    <property type="entry name" value="Acetylornithine aminotransferase"/>
    <property type="match status" value="1"/>
</dbReference>
<dbReference type="HOGENOM" id="CLU_016922_4_0_0"/>
<dbReference type="GO" id="GO:0005829">
    <property type="term" value="C:cytosol"/>
    <property type="evidence" value="ECO:0007669"/>
    <property type="project" value="TreeGrafter"/>
</dbReference>
<dbReference type="GO" id="GO:0008483">
    <property type="term" value="F:transaminase activity"/>
    <property type="evidence" value="ECO:0007669"/>
    <property type="project" value="UniProtKB-KW"/>
</dbReference>
<gene>
    <name evidence="5" type="ordered locus">ANT_17260</name>
</gene>
<sequence>MYMVYMSDEEILSASLETNFWTWSAQGKVNPIPVKRADGVYFWDVHGKRYLDFNSMVMCVNIGHGNQRVIEAIANQARELAFAGPGMATRPRAVLGKLLREIVPEGLTHFLYTLGGADANENAIKLARAFTGRSKILTRYRSYHGATHGALALTGDPRRVAWEPYVMPGVVHFLDPYRYRSTFHLNRPEVSEEQFSQDYLNHLEEIIQYEGPHTIAAVLLETVTGTNGVIIPPKGYLEGVRAICDRYGILLICDEVMSGFGRTGRWFAVDHWGVKPDLMTMAKGLTSGYAPLGAVAMRQEIYEFFMDREYVGGLTFNGHPISLAAAAAVIEVMKDEHIVEHAAEMGVVMKEMLEELVERHPSVGEVRSIGLFGVIELVKDRKTREPMAPFNGFSAEMNALRKYILEQGVFLYTHWHTILLLPPLIITPEQLREGFEVIDRALEITDRMVKTV</sequence>
<dbReference type="SUPFAM" id="SSF53383">
    <property type="entry name" value="PLP-dependent transferases"/>
    <property type="match status" value="1"/>
</dbReference>
<protein>
    <submittedName>
        <fullName evidence="5">Aminotransferase</fullName>
        <ecNumber evidence="5">2.6.1.-</ecNumber>
    </submittedName>
</protein>
<dbReference type="PANTHER" id="PTHR43094:SF1">
    <property type="entry name" value="AMINOTRANSFERASE CLASS-III"/>
    <property type="match status" value="1"/>
</dbReference>
<dbReference type="CDD" id="cd00610">
    <property type="entry name" value="OAT_like"/>
    <property type="match status" value="1"/>
</dbReference>
<evidence type="ECO:0000256" key="2">
    <source>
        <dbReference type="ARBA" id="ARBA00008954"/>
    </source>
</evidence>
<dbReference type="Gene3D" id="3.90.1150.10">
    <property type="entry name" value="Aspartate Aminotransferase, domain 1"/>
    <property type="match status" value="1"/>
</dbReference>
<dbReference type="eggNOG" id="COG0161">
    <property type="taxonomic scope" value="Bacteria"/>
</dbReference>
<comment type="similarity">
    <text evidence="2 4">Belongs to the class-III pyridoxal-phosphate-dependent aminotransferase family.</text>
</comment>
<dbReference type="InterPro" id="IPR015421">
    <property type="entry name" value="PyrdxlP-dep_Trfase_major"/>
</dbReference>
<dbReference type="InterPro" id="IPR005814">
    <property type="entry name" value="Aminotrans_3"/>
</dbReference>
<proteinExistence type="inferred from homology"/>
<dbReference type="Pfam" id="PF00202">
    <property type="entry name" value="Aminotran_3"/>
    <property type="match status" value="1"/>
</dbReference>
<comment type="cofactor">
    <cofactor evidence="1">
        <name>pyridoxal 5'-phosphate</name>
        <dbReference type="ChEBI" id="CHEBI:597326"/>
    </cofactor>
</comment>
<accession>E8N5N8</accession>
<reference evidence="5 6" key="1">
    <citation type="submission" date="2010-12" db="EMBL/GenBank/DDBJ databases">
        <title>Whole genome sequence of Anaerolinea thermophila UNI-1.</title>
        <authorList>
            <person name="Narita-Yamada S."/>
            <person name="Kishi E."/>
            <person name="Watanabe Y."/>
            <person name="Takasaki K."/>
            <person name="Ankai A."/>
            <person name="Oguchi A."/>
            <person name="Fukui S."/>
            <person name="Takahashi M."/>
            <person name="Yashiro I."/>
            <person name="Hosoyama A."/>
            <person name="Sekiguchi Y."/>
            <person name="Hanada S."/>
            <person name="Fujita N."/>
        </authorList>
    </citation>
    <scope>NUCLEOTIDE SEQUENCE [LARGE SCALE GENOMIC DNA]</scope>
    <source>
        <strain evidence="6">DSM 14523 / JCM 11388 / NBRC 100420 / UNI-1</strain>
    </source>
</reference>
<dbReference type="FunCoup" id="E8N5N8">
    <property type="interactions" value="33"/>
</dbReference>
<dbReference type="Proteomes" id="UP000008922">
    <property type="component" value="Chromosome"/>
</dbReference>
<dbReference type="EMBL" id="AP012029">
    <property type="protein sequence ID" value="BAJ63752.1"/>
    <property type="molecule type" value="Genomic_DNA"/>
</dbReference>
<dbReference type="KEGG" id="atm:ANT_17260"/>
<evidence type="ECO:0000256" key="3">
    <source>
        <dbReference type="ARBA" id="ARBA00022898"/>
    </source>
</evidence>
<dbReference type="InterPro" id="IPR015422">
    <property type="entry name" value="PyrdxlP-dep_Trfase_small"/>
</dbReference>
<name>E8N5N8_ANATU</name>
<dbReference type="AlphaFoldDB" id="E8N5N8"/>
<dbReference type="PROSITE" id="PS00600">
    <property type="entry name" value="AA_TRANSFER_CLASS_3"/>
    <property type="match status" value="1"/>
</dbReference>
<keyword evidence="6" id="KW-1185">Reference proteome</keyword>
<dbReference type="PANTHER" id="PTHR43094">
    <property type="entry name" value="AMINOTRANSFERASE"/>
    <property type="match status" value="1"/>
</dbReference>
<dbReference type="Gene3D" id="3.40.640.10">
    <property type="entry name" value="Type I PLP-dependent aspartate aminotransferase-like (Major domain)"/>
    <property type="match status" value="1"/>
</dbReference>
<dbReference type="InParanoid" id="E8N5N8"/>
<keyword evidence="5" id="KW-0808">Transferase</keyword>
<evidence type="ECO:0000313" key="5">
    <source>
        <dbReference type="EMBL" id="BAJ63752.1"/>
    </source>
</evidence>
<dbReference type="NCBIfam" id="NF004718">
    <property type="entry name" value="PRK06062.1"/>
    <property type="match status" value="1"/>
</dbReference>
<organism evidence="5 6">
    <name type="scientific">Anaerolinea thermophila (strain DSM 14523 / JCM 11388 / NBRC 100420 / UNI-1)</name>
    <dbReference type="NCBI Taxonomy" id="926569"/>
    <lineage>
        <taxon>Bacteria</taxon>
        <taxon>Bacillati</taxon>
        <taxon>Chloroflexota</taxon>
        <taxon>Anaerolineae</taxon>
        <taxon>Anaerolineales</taxon>
        <taxon>Anaerolineaceae</taxon>
        <taxon>Anaerolinea</taxon>
    </lineage>
</organism>
<evidence type="ECO:0000313" key="6">
    <source>
        <dbReference type="Proteomes" id="UP000008922"/>
    </source>
</evidence>